<dbReference type="PANTHER" id="PTHR11571">
    <property type="entry name" value="GLUTATHIONE S-TRANSFERASE"/>
    <property type="match status" value="1"/>
</dbReference>
<dbReference type="AlphaFoldDB" id="A0A4P9XTU0"/>
<sequence length="155" mass="17717">HYLGLPLIMRRGPIQLLLEDASVAYELHNYSYEKWLGGEKAKYIASGKSPYGVLPVVELEGKSYTHLLPILRHLSRHLGKYTGHTADEEYLVDVYADLINDWFTSFAQFTFIEKGSSEQSTPHFVPKFLQACEYYLSVNEQGPYLLGDELSYGDF</sequence>
<evidence type="ECO:0000259" key="2">
    <source>
        <dbReference type="PROSITE" id="PS50405"/>
    </source>
</evidence>
<dbReference type="InterPro" id="IPR036249">
    <property type="entry name" value="Thioredoxin-like_sf"/>
</dbReference>
<protein>
    <recommendedName>
        <fullName evidence="5">Glutathione S-transferase</fullName>
    </recommendedName>
</protein>
<keyword evidence="4" id="KW-1185">Reference proteome</keyword>
<feature type="domain" description="GST N-terminal" evidence="1">
    <location>
        <begin position="1"/>
        <end position="82"/>
    </location>
</feature>
<dbReference type="EMBL" id="KZ992564">
    <property type="protein sequence ID" value="RKP08850.1"/>
    <property type="molecule type" value="Genomic_DNA"/>
</dbReference>
<gene>
    <name evidence="3" type="ORF">THASP1DRAFT_3287</name>
</gene>
<dbReference type="InterPro" id="IPR004046">
    <property type="entry name" value="GST_C"/>
</dbReference>
<dbReference type="Gene3D" id="1.20.1050.10">
    <property type="match status" value="1"/>
</dbReference>
<feature type="domain" description="GST C-terminal" evidence="2">
    <location>
        <begin position="85"/>
        <end position="155"/>
    </location>
</feature>
<dbReference type="STRING" id="78915.A0A4P9XTU0"/>
<organism evidence="3 4">
    <name type="scientific">Thamnocephalis sphaerospora</name>
    <dbReference type="NCBI Taxonomy" id="78915"/>
    <lineage>
        <taxon>Eukaryota</taxon>
        <taxon>Fungi</taxon>
        <taxon>Fungi incertae sedis</taxon>
        <taxon>Zoopagomycota</taxon>
        <taxon>Zoopagomycotina</taxon>
        <taxon>Zoopagomycetes</taxon>
        <taxon>Zoopagales</taxon>
        <taxon>Sigmoideomycetaceae</taxon>
        <taxon>Thamnocephalis</taxon>
    </lineage>
</organism>
<dbReference type="GO" id="GO:0004364">
    <property type="term" value="F:glutathione transferase activity"/>
    <property type="evidence" value="ECO:0007669"/>
    <property type="project" value="TreeGrafter"/>
</dbReference>
<dbReference type="PROSITE" id="PS50405">
    <property type="entry name" value="GST_CTER"/>
    <property type="match status" value="1"/>
</dbReference>
<dbReference type="PANTHER" id="PTHR11571:SF150">
    <property type="entry name" value="GLUTATHIONE S-TRANSFERASE"/>
    <property type="match status" value="1"/>
</dbReference>
<dbReference type="InterPro" id="IPR050213">
    <property type="entry name" value="GST_superfamily"/>
</dbReference>
<dbReference type="SUPFAM" id="SSF52833">
    <property type="entry name" value="Thioredoxin-like"/>
    <property type="match status" value="1"/>
</dbReference>
<accession>A0A4P9XTU0</accession>
<feature type="non-terminal residue" evidence="3">
    <location>
        <position position="1"/>
    </location>
</feature>
<dbReference type="Proteomes" id="UP000271241">
    <property type="component" value="Unassembled WGS sequence"/>
</dbReference>
<name>A0A4P9XTU0_9FUNG</name>
<evidence type="ECO:0000259" key="1">
    <source>
        <dbReference type="PROSITE" id="PS50404"/>
    </source>
</evidence>
<dbReference type="GO" id="GO:0006749">
    <property type="term" value="P:glutathione metabolic process"/>
    <property type="evidence" value="ECO:0007669"/>
    <property type="project" value="TreeGrafter"/>
</dbReference>
<dbReference type="Gene3D" id="3.40.30.10">
    <property type="entry name" value="Glutaredoxin"/>
    <property type="match status" value="1"/>
</dbReference>
<reference evidence="4" key="1">
    <citation type="journal article" date="2018" name="Nat. Microbiol.">
        <title>Leveraging single-cell genomics to expand the fungal tree of life.</title>
        <authorList>
            <person name="Ahrendt S.R."/>
            <person name="Quandt C.A."/>
            <person name="Ciobanu D."/>
            <person name="Clum A."/>
            <person name="Salamov A."/>
            <person name="Andreopoulos B."/>
            <person name="Cheng J.F."/>
            <person name="Woyke T."/>
            <person name="Pelin A."/>
            <person name="Henrissat B."/>
            <person name="Reynolds N.K."/>
            <person name="Benny G.L."/>
            <person name="Smith M.E."/>
            <person name="James T.Y."/>
            <person name="Grigoriev I.V."/>
        </authorList>
    </citation>
    <scope>NUCLEOTIDE SEQUENCE [LARGE SCALE GENOMIC DNA]</scope>
    <source>
        <strain evidence="4">RSA 1356</strain>
    </source>
</reference>
<dbReference type="PROSITE" id="PS50404">
    <property type="entry name" value="GST_NTER"/>
    <property type="match status" value="1"/>
</dbReference>
<dbReference type="InterPro" id="IPR036282">
    <property type="entry name" value="Glutathione-S-Trfase_C_sf"/>
</dbReference>
<dbReference type="SUPFAM" id="SSF47616">
    <property type="entry name" value="GST C-terminal domain-like"/>
    <property type="match status" value="1"/>
</dbReference>
<evidence type="ECO:0008006" key="5">
    <source>
        <dbReference type="Google" id="ProtNLM"/>
    </source>
</evidence>
<evidence type="ECO:0000313" key="3">
    <source>
        <dbReference type="EMBL" id="RKP08850.1"/>
    </source>
</evidence>
<proteinExistence type="predicted"/>
<evidence type="ECO:0000313" key="4">
    <source>
        <dbReference type="Proteomes" id="UP000271241"/>
    </source>
</evidence>
<dbReference type="InterPro" id="IPR010987">
    <property type="entry name" value="Glutathione-S-Trfase_C-like"/>
</dbReference>
<dbReference type="OrthoDB" id="414243at2759"/>
<feature type="non-terminal residue" evidence="3">
    <location>
        <position position="155"/>
    </location>
</feature>
<dbReference type="InterPro" id="IPR004045">
    <property type="entry name" value="Glutathione_S-Trfase_N"/>
</dbReference>
<dbReference type="Pfam" id="PF14497">
    <property type="entry name" value="GST_C_3"/>
    <property type="match status" value="1"/>
</dbReference>